<keyword evidence="6" id="KW-1185">Reference proteome</keyword>
<dbReference type="PANTHER" id="PTHR45024">
    <property type="entry name" value="DEHYDROGENASES, SHORT CHAIN"/>
    <property type="match status" value="1"/>
</dbReference>
<dbReference type="PRINTS" id="PR00081">
    <property type="entry name" value="GDHRDH"/>
</dbReference>
<comment type="caution">
    <text evidence="5">The sequence shown here is derived from an EMBL/GenBank/DDBJ whole genome shotgun (WGS) entry which is preliminary data.</text>
</comment>
<accession>A0A931HFK1</accession>
<dbReference type="InterPro" id="IPR002347">
    <property type="entry name" value="SDR_fam"/>
</dbReference>
<evidence type="ECO:0000313" key="5">
    <source>
        <dbReference type="EMBL" id="MBH0114478.1"/>
    </source>
</evidence>
<dbReference type="AlphaFoldDB" id="A0A931HFK1"/>
<dbReference type="Pfam" id="PF00106">
    <property type="entry name" value="adh_short"/>
    <property type="match status" value="1"/>
</dbReference>
<dbReference type="PRINTS" id="PR00080">
    <property type="entry name" value="SDRFAMILY"/>
</dbReference>
<dbReference type="SUPFAM" id="SSF51735">
    <property type="entry name" value="NAD(P)-binding Rossmann-fold domains"/>
    <property type="match status" value="1"/>
</dbReference>
<evidence type="ECO:0000256" key="1">
    <source>
        <dbReference type="ARBA" id="ARBA00006484"/>
    </source>
</evidence>
<dbReference type="Gene3D" id="3.40.50.720">
    <property type="entry name" value="NAD(P)-binding Rossmann-like Domain"/>
    <property type="match status" value="1"/>
</dbReference>
<dbReference type="InterPro" id="IPR051687">
    <property type="entry name" value="Peroxisomal_Beta-Oxidation"/>
</dbReference>
<evidence type="ECO:0000256" key="2">
    <source>
        <dbReference type="ARBA" id="ARBA00023002"/>
    </source>
</evidence>
<protein>
    <submittedName>
        <fullName evidence="5">SDR family NAD(P)-dependent oxidoreductase</fullName>
    </submittedName>
</protein>
<sequence>MDELRFDGRVAVISGAGRGLGRAYALLLASRGAKVVVNDNGSAILGEGADEGPAAQVVREIRDAGGEAVASVDSVASPEGAAAIVATALESFGRVDVLIHNAGNVRYGTLDEISIADFHSVLDVHLMGAFYLVRAAFPQMKAQGFGRVVLTSSIGGFYGNKACVNYAVSKSAMIGLSNVIALEGEAHNVRSNLILPGAMTRMADGLDTSQYPPLGPELVAPMVGWLAHEDCPLSGEALVAIGGRMARIDMLETQGVFQPEWTMEQVAARIDEISDPATYRNLGLNGYLTHLGSSFEMAKEGREKAAHAVR</sequence>
<comment type="similarity">
    <text evidence="1 3">Belongs to the short-chain dehydrogenases/reductases (SDR) family.</text>
</comment>
<keyword evidence="2" id="KW-0560">Oxidoreductase</keyword>
<gene>
    <name evidence="5" type="ORF">I5E68_16145</name>
</gene>
<dbReference type="InterPro" id="IPR020904">
    <property type="entry name" value="Sc_DH/Rdtase_CS"/>
</dbReference>
<proteinExistence type="inferred from homology"/>
<evidence type="ECO:0000259" key="4">
    <source>
        <dbReference type="SMART" id="SM00822"/>
    </source>
</evidence>
<dbReference type="SMART" id="SM00822">
    <property type="entry name" value="PKS_KR"/>
    <property type="match status" value="1"/>
</dbReference>
<name>A0A931HFK1_9SPHN</name>
<reference evidence="5" key="1">
    <citation type="submission" date="2020-11" db="EMBL/GenBank/DDBJ databases">
        <title>Novosphingobium aureum sp. nov., a marine bacterium isolated from sediment of a salt flat.</title>
        <authorList>
            <person name="Yoo Y."/>
            <person name="Kim J.-J."/>
        </authorList>
    </citation>
    <scope>NUCLEOTIDE SEQUENCE</scope>
    <source>
        <strain evidence="5">YJ-S2-02</strain>
    </source>
</reference>
<dbReference type="InterPro" id="IPR036291">
    <property type="entry name" value="NAD(P)-bd_dom_sf"/>
</dbReference>
<organism evidence="5 6">
    <name type="scientific">Novosphingobium aureum</name>
    <dbReference type="NCBI Taxonomy" id="2792964"/>
    <lineage>
        <taxon>Bacteria</taxon>
        <taxon>Pseudomonadati</taxon>
        <taxon>Pseudomonadota</taxon>
        <taxon>Alphaproteobacteria</taxon>
        <taxon>Sphingomonadales</taxon>
        <taxon>Sphingomonadaceae</taxon>
        <taxon>Novosphingobium</taxon>
    </lineage>
</organism>
<dbReference type="EMBL" id="JADZGI010000003">
    <property type="protein sequence ID" value="MBH0114478.1"/>
    <property type="molecule type" value="Genomic_DNA"/>
</dbReference>
<evidence type="ECO:0000256" key="3">
    <source>
        <dbReference type="RuleBase" id="RU000363"/>
    </source>
</evidence>
<dbReference type="InterPro" id="IPR057326">
    <property type="entry name" value="KR_dom"/>
</dbReference>
<dbReference type="Proteomes" id="UP000617634">
    <property type="component" value="Unassembled WGS sequence"/>
</dbReference>
<feature type="domain" description="Ketoreductase" evidence="4">
    <location>
        <begin position="9"/>
        <end position="207"/>
    </location>
</feature>
<dbReference type="PROSITE" id="PS00061">
    <property type="entry name" value="ADH_SHORT"/>
    <property type="match status" value="1"/>
</dbReference>
<dbReference type="RefSeq" id="WP_197165902.1">
    <property type="nucleotide sequence ID" value="NZ_JADZGI010000003.1"/>
</dbReference>
<evidence type="ECO:0000313" key="6">
    <source>
        <dbReference type="Proteomes" id="UP000617634"/>
    </source>
</evidence>
<dbReference type="GO" id="GO:0016491">
    <property type="term" value="F:oxidoreductase activity"/>
    <property type="evidence" value="ECO:0007669"/>
    <property type="project" value="UniProtKB-KW"/>
</dbReference>
<dbReference type="PANTHER" id="PTHR45024:SF2">
    <property type="entry name" value="SCP2 DOMAIN-CONTAINING PROTEIN"/>
    <property type="match status" value="1"/>
</dbReference>